<keyword evidence="2" id="KW-1185">Reference proteome</keyword>
<accession>A0A0D8Y8D6</accession>
<reference evidence="2" key="2">
    <citation type="journal article" date="2016" name="Sci. Rep.">
        <title>Dictyocaulus viviparus genome, variome and transcriptome elucidate lungworm biology and support future intervention.</title>
        <authorList>
            <person name="McNulty S.N."/>
            <person name="Strube C."/>
            <person name="Rosa B.A."/>
            <person name="Martin J.C."/>
            <person name="Tyagi R."/>
            <person name="Choi Y.J."/>
            <person name="Wang Q."/>
            <person name="Hallsworth Pepin K."/>
            <person name="Zhang X."/>
            <person name="Ozersky P."/>
            <person name="Wilson R.K."/>
            <person name="Sternberg P.W."/>
            <person name="Gasser R.B."/>
            <person name="Mitreva M."/>
        </authorList>
    </citation>
    <scope>NUCLEOTIDE SEQUENCE [LARGE SCALE GENOMIC DNA]</scope>
    <source>
        <strain evidence="2">HannoverDv2000</strain>
    </source>
</reference>
<dbReference type="EMBL" id="KN716168">
    <property type="protein sequence ID" value="KJH52229.1"/>
    <property type="molecule type" value="Genomic_DNA"/>
</dbReference>
<dbReference type="OrthoDB" id="410104at2759"/>
<organism evidence="1 2">
    <name type="scientific">Dictyocaulus viviparus</name>
    <name type="common">Bovine lungworm</name>
    <dbReference type="NCBI Taxonomy" id="29172"/>
    <lineage>
        <taxon>Eukaryota</taxon>
        <taxon>Metazoa</taxon>
        <taxon>Ecdysozoa</taxon>
        <taxon>Nematoda</taxon>
        <taxon>Chromadorea</taxon>
        <taxon>Rhabditida</taxon>
        <taxon>Rhabditina</taxon>
        <taxon>Rhabditomorpha</taxon>
        <taxon>Strongyloidea</taxon>
        <taxon>Metastrongylidae</taxon>
        <taxon>Dictyocaulus</taxon>
    </lineage>
</organism>
<gene>
    <name evidence="1" type="ORF">DICVIV_01557</name>
</gene>
<dbReference type="AlphaFoldDB" id="A0A0D8Y8D6"/>
<name>A0A0D8Y8D6_DICVI</name>
<evidence type="ECO:0000313" key="2">
    <source>
        <dbReference type="Proteomes" id="UP000053766"/>
    </source>
</evidence>
<reference evidence="1 2" key="1">
    <citation type="submission" date="2013-11" db="EMBL/GenBank/DDBJ databases">
        <title>Draft genome of the bovine lungworm Dictyocaulus viviparus.</title>
        <authorList>
            <person name="Mitreva M."/>
        </authorList>
    </citation>
    <scope>NUCLEOTIDE SEQUENCE [LARGE SCALE GENOMIC DNA]</scope>
    <source>
        <strain evidence="1 2">HannoverDv2000</strain>
    </source>
</reference>
<sequence>MKDDYVVPNVLLSEIRHAISSARNRTASGPDRIRPEHLKSLPPVLIKTLARLITRYLSECKVPSQWKTSRTTHRSITRALSEKSLCLTFIDIKKVFDSVEAEAVMEALTNQALPTPYIKILRELYKNSTTKFTPFYKDKIINDHMLCPSLQNPQMIRLPNVNTYNEVERKQCEPSQ</sequence>
<protein>
    <submittedName>
        <fullName evidence="1">Uncharacterized protein</fullName>
    </submittedName>
</protein>
<evidence type="ECO:0000313" key="1">
    <source>
        <dbReference type="EMBL" id="KJH52229.1"/>
    </source>
</evidence>
<dbReference type="Proteomes" id="UP000053766">
    <property type="component" value="Unassembled WGS sequence"/>
</dbReference>
<proteinExistence type="predicted"/>